<proteinExistence type="predicted"/>
<comment type="caution">
    <text evidence="1">The sequence shown here is derived from an EMBL/GenBank/DDBJ whole genome shotgun (WGS) entry which is preliminary data.</text>
</comment>
<organism evidence="1 2">
    <name type="scientific">Metarhizium robertsii</name>
    <dbReference type="NCBI Taxonomy" id="568076"/>
    <lineage>
        <taxon>Eukaryota</taxon>
        <taxon>Fungi</taxon>
        <taxon>Dikarya</taxon>
        <taxon>Ascomycota</taxon>
        <taxon>Pezizomycotina</taxon>
        <taxon>Sordariomycetes</taxon>
        <taxon>Hypocreomycetidae</taxon>
        <taxon>Hypocreales</taxon>
        <taxon>Clavicipitaceae</taxon>
        <taxon>Metarhizium</taxon>
    </lineage>
</organism>
<gene>
    <name evidence="1" type="ORF">X797_004773</name>
</gene>
<sequence length="298" mass="32151">MYHNPDGMSQTWTFRQGPDLHDRTFEKHPWHPCRLGGADPGGYLLQQRGLRRDWQPDGVSAKDGRGAARAGIVATVPPRLSVSMVPKARGATSDNASELAACRVPDDGSMSVAVATRHQMQNHLVVAYQPVVLPHSAPKQGVSRTVVSSKVSRCGRPETPSCAIAVFLIGCAGPEPWDFPEPATVPSAMCQVELLHPPEAAGIRWSIPLPTKRLYSLILQVGSACSHLQVPLPRTLLPVRVLGLHADGVELPCFVNSRAILRQDNGEPLTPRNSANESQIEPIAASASIHVQTVVPRE</sequence>
<evidence type="ECO:0000313" key="1">
    <source>
        <dbReference type="EMBL" id="EXV01940.1"/>
    </source>
</evidence>
<accession>A0A0A1UWJ8</accession>
<dbReference type="AlphaFoldDB" id="A0A0A1UWJ8"/>
<dbReference type="Proteomes" id="UP000030151">
    <property type="component" value="Unassembled WGS sequence"/>
</dbReference>
<dbReference type="HOGENOM" id="CLU_934096_0_0_1"/>
<name>A0A0A1UWJ8_9HYPO</name>
<dbReference type="EMBL" id="JELW01000006">
    <property type="protein sequence ID" value="EXV01940.1"/>
    <property type="molecule type" value="Genomic_DNA"/>
</dbReference>
<protein>
    <submittedName>
        <fullName evidence="1">Uncharacterized protein</fullName>
    </submittedName>
</protein>
<reference evidence="1 2" key="1">
    <citation type="submission" date="2014-02" db="EMBL/GenBank/DDBJ databases">
        <title>The genome sequence of the entomopathogenic fungus Metarhizium robertsii ARSEF 2575.</title>
        <authorList>
            <person name="Giuliano Garisto Donzelli B."/>
            <person name="Roe B.A."/>
            <person name="Macmil S.L."/>
            <person name="Krasnoff S.B."/>
            <person name="Gibson D.M."/>
        </authorList>
    </citation>
    <scope>NUCLEOTIDE SEQUENCE [LARGE SCALE GENOMIC DNA]</scope>
    <source>
        <strain evidence="1 2">ARSEF 2575</strain>
    </source>
</reference>
<evidence type="ECO:0000313" key="2">
    <source>
        <dbReference type="Proteomes" id="UP000030151"/>
    </source>
</evidence>